<protein>
    <submittedName>
        <fullName evidence="2">Uncharacterized protein</fullName>
    </submittedName>
</protein>
<sequence length="56" mass="6018">MTLSLQLVAAVIIGLLLGRWLDGLLHTGPLFTILGVLLGMGSGMWGVYRLARVLLK</sequence>
<evidence type="ECO:0000313" key="3">
    <source>
        <dbReference type="Proteomes" id="UP000325292"/>
    </source>
</evidence>
<feature type="transmembrane region" description="Helical" evidence="1">
    <location>
        <begin position="28"/>
        <end position="48"/>
    </location>
</feature>
<organism evidence="2 3">
    <name type="scientific">Sulfobacillus thermotolerans</name>
    <dbReference type="NCBI Taxonomy" id="338644"/>
    <lineage>
        <taxon>Bacteria</taxon>
        <taxon>Bacillati</taxon>
        <taxon>Bacillota</taxon>
        <taxon>Clostridia</taxon>
        <taxon>Eubacteriales</taxon>
        <taxon>Clostridiales Family XVII. Incertae Sedis</taxon>
        <taxon>Sulfobacillus</taxon>
    </lineage>
</organism>
<dbReference type="Proteomes" id="UP000325292">
    <property type="component" value="Chromosome"/>
</dbReference>
<evidence type="ECO:0000313" key="2">
    <source>
        <dbReference type="EMBL" id="AUW95591.1"/>
    </source>
</evidence>
<dbReference type="InterPro" id="IPR032820">
    <property type="entry name" value="ATPase_put"/>
</dbReference>
<dbReference type="EMBL" id="CP019454">
    <property type="protein sequence ID" value="AUW95591.1"/>
    <property type="molecule type" value="Genomic_DNA"/>
</dbReference>
<reference evidence="2 3" key="1">
    <citation type="journal article" date="2019" name="Sci. Rep.">
        <title>Sulfobacillus thermotolerans: new insights into resistance and metabolic capacities of acidophilic chemolithotrophs.</title>
        <authorList>
            <person name="Panyushkina A.E."/>
            <person name="Babenko V.V."/>
            <person name="Nikitina A.S."/>
            <person name="Selezneva O.V."/>
            <person name="Tsaplina I.A."/>
            <person name="Letarova M.A."/>
            <person name="Kostryukova E.S."/>
            <person name="Letarov A.V."/>
        </authorList>
    </citation>
    <scope>NUCLEOTIDE SEQUENCE [LARGE SCALE GENOMIC DNA]</scope>
    <source>
        <strain evidence="2 3">Kr1</strain>
    </source>
</reference>
<gene>
    <name evidence="2" type="ORF">BXT84_13015</name>
</gene>
<keyword evidence="3" id="KW-1185">Reference proteome</keyword>
<proteinExistence type="predicted"/>
<name>A0ABN5H4F4_9FIRM</name>
<keyword evidence="1" id="KW-0472">Membrane</keyword>
<dbReference type="Pfam" id="PF09527">
    <property type="entry name" value="ATPase_gene1"/>
    <property type="match status" value="1"/>
</dbReference>
<evidence type="ECO:0000256" key="1">
    <source>
        <dbReference type="SAM" id="Phobius"/>
    </source>
</evidence>
<keyword evidence="1" id="KW-0812">Transmembrane</keyword>
<accession>A0ABN5H4F4</accession>
<keyword evidence="1" id="KW-1133">Transmembrane helix</keyword>